<dbReference type="UniPathway" id="UPA00375"/>
<dbReference type="Gene3D" id="3.40.50.150">
    <property type="entry name" value="Vaccinia Virus protein VP39"/>
    <property type="match status" value="1"/>
</dbReference>
<comment type="similarity">
    <text evidence="3">Belongs to the methyltransferase superfamily. LCMT family.</text>
</comment>
<evidence type="ECO:0000256" key="7">
    <source>
        <dbReference type="ARBA" id="ARBA00022603"/>
    </source>
</evidence>
<evidence type="ECO:0000256" key="4">
    <source>
        <dbReference type="ARBA" id="ARBA00012155"/>
    </source>
</evidence>
<organism evidence="14 15">
    <name type="scientific">Maudiozyma saulgeensis</name>
    <dbReference type="NCBI Taxonomy" id="1789683"/>
    <lineage>
        <taxon>Eukaryota</taxon>
        <taxon>Fungi</taxon>
        <taxon>Dikarya</taxon>
        <taxon>Ascomycota</taxon>
        <taxon>Saccharomycotina</taxon>
        <taxon>Saccharomycetes</taxon>
        <taxon>Saccharomycetales</taxon>
        <taxon>Saccharomycetaceae</taxon>
        <taxon>Maudiozyma</taxon>
    </lineage>
</organism>
<evidence type="ECO:0000256" key="1">
    <source>
        <dbReference type="ARBA" id="ARBA00001806"/>
    </source>
</evidence>
<keyword evidence="7 14" id="KW-0489">Methyltransferase</keyword>
<dbReference type="OrthoDB" id="47172at2759"/>
<evidence type="ECO:0000256" key="2">
    <source>
        <dbReference type="ARBA" id="ARBA00004797"/>
    </source>
</evidence>
<dbReference type="InterPro" id="IPR015915">
    <property type="entry name" value="Kelch-typ_b-propeller"/>
</dbReference>
<sequence length="692" mass="78216">MDPLENPTLSSLKGQQSKKERKLKYADLAVQGTNNSSIASKRSVEAIYLSKLGINKSIDNDNESCEYFKYFVPKLVNRSPCINRGYWLRLHAIRSKLESIRNATDKQILVINLGCGFDPLAFELLDKQNKDSLPFIERFSFLDIDYSDLLKNKIQIIKQTSTLSKIVGLSTDLISETDTVNCDRYYTRPCDLNCTTDYEKLMLNSVDLPQLGDPNIVKVFIAEVSLAYMKADLSDEIIRVSSLLPNAHFVMLEQLVEQGPFEPFSRQMLKHFKKNDSPLQSVTTYNTIDSQRTRFEKYGFRNINIGDMLHLWNSIPKETRKTIEAIQPFDELEEFYLFCHHYMLCHATNDPNFIFTSEYKFEITPIEAIDEDKELSVTFEPLGLDIKRSFGAGYINMEGNMVYHGGCNPNRVNETLLLTEGIMKCIVLDKPIPIPPVRTCHTFTATGSNSAVIIGGRNAPHRPYKDVWLYDSKQNKWTQRQTLPETRFRHCTVSIGQGKLLIFGGVTTGEPFMIYDSNNDTYESVSISEDSDFSQLNLVSACMSYNEDINLGCLVGGLNTDSNVVSDTLYSFTLETNKITLWKIISHPLLSRYGAKCSYINSNKIVVVGGTSQNILFGSETTIVAVDLKMRKVNSLVIPPAIWEEHGKLCFVGFELQRLNDKQLIVLGGAATCYGFGAISNDSMLINFQPIP</sequence>
<protein>
    <recommendedName>
        <fullName evidence="6">tRNA wybutosine-synthesizing protein 4</fullName>
        <ecNumber evidence="5">2.1.1.290</ecNumber>
        <ecNumber evidence="4">2.3.1.231</ecNumber>
    </recommendedName>
    <alternativeName>
        <fullName evidence="12">tRNA(Phe) (7-(3-amino-3-(methoxycarbonyl)propyl)wyosine(37)-N)-methoxycarbonyltransferase</fullName>
    </alternativeName>
    <alternativeName>
        <fullName evidence="11">tRNA(Phe) (7-(3-amino-3-carboxypropyl)wyosine(37)-O)-methyltransferase</fullName>
    </alternativeName>
</protein>
<dbReference type="GO" id="GO:0008175">
    <property type="term" value="F:tRNA methyltransferase activity"/>
    <property type="evidence" value="ECO:0007669"/>
    <property type="project" value="TreeGrafter"/>
</dbReference>
<dbReference type="GO" id="GO:0031591">
    <property type="term" value="P:wybutosine biosynthetic process"/>
    <property type="evidence" value="ECO:0007669"/>
    <property type="project" value="TreeGrafter"/>
</dbReference>
<evidence type="ECO:0000256" key="11">
    <source>
        <dbReference type="ARBA" id="ARBA00029750"/>
    </source>
</evidence>
<dbReference type="PANTHER" id="PTHR46529">
    <property type="entry name" value="TRNA WYBUTOSINE-SYNTHESIZING PROTEIN 4"/>
    <property type="match status" value="1"/>
</dbReference>
<evidence type="ECO:0000256" key="12">
    <source>
        <dbReference type="ARBA" id="ARBA00030847"/>
    </source>
</evidence>
<dbReference type="EC" id="2.1.1.290" evidence="5"/>
<gene>
    <name evidence="14" type="ORF">KASA_0G00198G</name>
</gene>
<keyword evidence="9" id="KW-0949">S-adenosyl-L-methionine</keyword>
<evidence type="ECO:0000256" key="6">
    <source>
        <dbReference type="ARBA" id="ARBA00018045"/>
    </source>
</evidence>
<comment type="catalytic activity">
    <reaction evidence="1">
        <text>7-[(3S)-3-amino-3-carboxypropyl]wyosine(37) in tRNA(Phe) + S-adenosyl-L-methionine = 7-[(3S)-(3-amino-3-methoxycarbonyl)propyl]wyosine(37) in tRNA(Phe) + S-adenosyl-L-homocysteine</text>
        <dbReference type="Rhea" id="RHEA:36903"/>
        <dbReference type="Rhea" id="RHEA-COMP:10379"/>
        <dbReference type="Rhea" id="RHEA-COMP:11844"/>
        <dbReference type="ChEBI" id="CHEBI:57856"/>
        <dbReference type="ChEBI" id="CHEBI:59789"/>
        <dbReference type="ChEBI" id="CHEBI:73543"/>
        <dbReference type="ChEBI" id="CHEBI:74275"/>
        <dbReference type="EC" id="2.1.1.290"/>
    </reaction>
</comment>
<dbReference type="Gene3D" id="2.120.10.80">
    <property type="entry name" value="Kelch-type beta propeller"/>
    <property type="match status" value="1"/>
</dbReference>
<dbReference type="InterPro" id="IPR029063">
    <property type="entry name" value="SAM-dependent_MTases_sf"/>
</dbReference>
<dbReference type="SUPFAM" id="SSF53335">
    <property type="entry name" value="S-adenosyl-L-methionine-dependent methyltransferases"/>
    <property type="match status" value="1"/>
</dbReference>
<evidence type="ECO:0000256" key="13">
    <source>
        <dbReference type="ARBA" id="ARBA00049250"/>
    </source>
</evidence>
<dbReference type="STRING" id="1789683.A0A1X7RB47"/>
<keyword evidence="8 14" id="KW-0808">Transferase</keyword>
<dbReference type="EC" id="2.3.1.231" evidence="4"/>
<comment type="catalytic activity">
    <reaction evidence="13">
        <text>7-[(3S)-(3-amino-3-methoxycarbonyl)propyl]wyosine(37) in tRNA(Phe) + S-adenosyl-L-methionine + CO2 = wybutosine(37) in tRNA(Phe) + S-adenosyl-L-homocysteine + 2 H(+)</text>
        <dbReference type="Rhea" id="RHEA:37119"/>
        <dbReference type="Rhea" id="RHEA-COMP:11844"/>
        <dbReference type="Rhea" id="RHEA-COMP:11847"/>
        <dbReference type="ChEBI" id="CHEBI:15378"/>
        <dbReference type="ChEBI" id="CHEBI:16526"/>
        <dbReference type="ChEBI" id="CHEBI:57856"/>
        <dbReference type="ChEBI" id="CHEBI:59789"/>
        <dbReference type="ChEBI" id="CHEBI:73544"/>
        <dbReference type="ChEBI" id="CHEBI:74275"/>
        <dbReference type="EC" id="2.3.1.231"/>
    </reaction>
</comment>
<dbReference type="EMBL" id="FXLY01000012">
    <property type="protein sequence ID" value="SMN22436.1"/>
    <property type="molecule type" value="Genomic_DNA"/>
</dbReference>
<evidence type="ECO:0000313" key="14">
    <source>
        <dbReference type="EMBL" id="SMN22436.1"/>
    </source>
</evidence>
<dbReference type="Proteomes" id="UP000196158">
    <property type="component" value="Unassembled WGS sequence"/>
</dbReference>
<name>A0A1X7RB47_9SACH</name>
<dbReference type="Pfam" id="PF04072">
    <property type="entry name" value="LCM"/>
    <property type="match status" value="1"/>
</dbReference>
<evidence type="ECO:0000256" key="9">
    <source>
        <dbReference type="ARBA" id="ARBA00022691"/>
    </source>
</evidence>
<dbReference type="SUPFAM" id="SSF117281">
    <property type="entry name" value="Kelch motif"/>
    <property type="match status" value="1"/>
</dbReference>
<keyword evidence="15" id="KW-1185">Reference proteome</keyword>
<accession>A0A1X7RB47</accession>
<evidence type="ECO:0000313" key="15">
    <source>
        <dbReference type="Proteomes" id="UP000196158"/>
    </source>
</evidence>
<evidence type="ECO:0000256" key="10">
    <source>
        <dbReference type="ARBA" id="ARBA00022694"/>
    </source>
</evidence>
<evidence type="ECO:0000256" key="8">
    <source>
        <dbReference type="ARBA" id="ARBA00022679"/>
    </source>
</evidence>
<dbReference type="AlphaFoldDB" id="A0A1X7RB47"/>
<evidence type="ECO:0000256" key="3">
    <source>
        <dbReference type="ARBA" id="ARBA00010703"/>
    </source>
</evidence>
<dbReference type="PANTHER" id="PTHR46529:SF1">
    <property type="entry name" value="TRNA WYBUTOSINE-SYNTHESIZING PROTEIN 4"/>
    <property type="match status" value="1"/>
</dbReference>
<dbReference type="Pfam" id="PF13418">
    <property type="entry name" value="Beta-prop_TYW4"/>
    <property type="match status" value="1"/>
</dbReference>
<proteinExistence type="inferred from homology"/>
<dbReference type="GO" id="GO:0030488">
    <property type="term" value="P:tRNA methylation"/>
    <property type="evidence" value="ECO:0007669"/>
    <property type="project" value="TreeGrafter"/>
</dbReference>
<reference evidence="14 15" key="1">
    <citation type="submission" date="2017-04" db="EMBL/GenBank/DDBJ databases">
        <authorList>
            <person name="Afonso C.L."/>
            <person name="Miller P.J."/>
            <person name="Scott M.A."/>
            <person name="Spackman E."/>
            <person name="Goraichik I."/>
            <person name="Dimitrov K.M."/>
            <person name="Suarez D.L."/>
            <person name="Swayne D.E."/>
        </authorList>
    </citation>
    <scope>NUCLEOTIDE SEQUENCE [LARGE SCALE GENOMIC DNA]</scope>
</reference>
<keyword evidence="10" id="KW-0819">tRNA processing</keyword>
<dbReference type="InterPro" id="IPR007213">
    <property type="entry name" value="Ppm1/Ppm2/Tcmp"/>
</dbReference>
<comment type="pathway">
    <text evidence="2">tRNA modification; wybutosine-tRNA(Phe) biosynthesis.</text>
</comment>
<evidence type="ECO:0000256" key="5">
    <source>
        <dbReference type="ARBA" id="ARBA00012779"/>
    </source>
</evidence>